<evidence type="ECO:0000256" key="1">
    <source>
        <dbReference type="SAM" id="MobiDB-lite"/>
    </source>
</evidence>
<gene>
    <name evidence="2" type="ORF">MSAN_02366700</name>
</gene>
<organism evidence="2 3">
    <name type="scientific">Mycena sanguinolenta</name>
    <dbReference type="NCBI Taxonomy" id="230812"/>
    <lineage>
        <taxon>Eukaryota</taxon>
        <taxon>Fungi</taxon>
        <taxon>Dikarya</taxon>
        <taxon>Basidiomycota</taxon>
        <taxon>Agaricomycotina</taxon>
        <taxon>Agaricomycetes</taxon>
        <taxon>Agaricomycetidae</taxon>
        <taxon>Agaricales</taxon>
        <taxon>Marasmiineae</taxon>
        <taxon>Mycenaceae</taxon>
        <taxon>Mycena</taxon>
    </lineage>
</organism>
<dbReference type="Gene3D" id="3.30.9.10">
    <property type="entry name" value="D-Amino Acid Oxidase, subunit A, domain 2"/>
    <property type="match status" value="1"/>
</dbReference>
<dbReference type="Proteomes" id="UP000623467">
    <property type="component" value="Unassembled WGS sequence"/>
</dbReference>
<accession>A0A8H6X6B1</accession>
<sequence>MPIRAQMSRPSAQGYHRVLPIDDGARKTGNRNRRCFSTRARRATALPRGMGPLLAGLLPRLVQFLCKNRRRGWLTVILVDYPHYKAKSGQEQAFKIPQNKMDTLDLTEEIIAKEDVAMDQPIADALAASYAQFEREEIRCPTTTVAYKFPSGSLFPQKLVLHLLTLCIRKNWLNLQTHTPVRRVVSGAGGVGSGWRVETDRGVVETEKVVYATNALTTTLLPQFLDHIYPFKDPSYPKAYTGAYTGKEMFRQTCGPVSLLLVPVLPHRLTIDHRRELQAYSDDHRRDIQAYGDNKLQAPALMADYLIQRPDGMVIRRPTRKCAWGAAAWAYG</sequence>
<dbReference type="Gene3D" id="3.50.50.60">
    <property type="entry name" value="FAD/NAD(P)-binding domain"/>
    <property type="match status" value="1"/>
</dbReference>
<protein>
    <submittedName>
        <fullName evidence="2">Fad dependent oxidoreductase</fullName>
    </submittedName>
</protein>
<feature type="region of interest" description="Disordered" evidence="1">
    <location>
        <begin position="1"/>
        <end position="30"/>
    </location>
</feature>
<dbReference type="AlphaFoldDB" id="A0A8H6X6B1"/>
<evidence type="ECO:0000313" key="2">
    <source>
        <dbReference type="EMBL" id="KAF7334801.1"/>
    </source>
</evidence>
<evidence type="ECO:0000313" key="3">
    <source>
        <dbReference type="Proteomes" id="UP000623467"/>
    </source>
</evidence>
<comment type="caution">
    <text evidence="2">The sequence shown here is derived from an EMBL/GenBank/DDBJ whole genome shotgun (WGS) entry which is preliminary data.</text>
</comment>
<keyword evidence="3" id="KW-1185">Reference proteome</keyword>
<reference evidence="2" key="1">
    <citation type="submission" date="2020-05" db="EMBL/GenBank/DDBJ databases">
        <title>Mycena genomes resolve the evolution of fungal bioluminescence.</title>
        <authorList>
            <person name="Tsai I.J."/>
        </authorList>
    </citation>
    <scope>NUCLEOTIDE SEQUENCE</scope>
    <source>
        <strain evidence="2">160909Yilan</strain>
    </source>
</reference>
<dbReference type="EMBL" id="JACAZH010000045">
    <property type="protein sequence ID" value="KAF7334801.1"/>
    <property type="molecule type" value="Genomic_DNA"/>
</dbReference>
<name>A0A8H6X6B1_9AGAR</name>
<dbReference type="SUPFAM" id="SSF51905">
    <property type="entry name" value="FAD/NAD(P)-binding domain"/>
    <property type="match status" value="1"/>
</dbReference>
<proteinExistence type="predicted"/>
<dbReference type="InterPro" id="IPR036188">
    <property type="entry name" value="FAD/NAD-bd_sf"/>
</dbReference>
<dbReference type="OrthoDB" id="429143at2759"/>